<dbReference type="CDD" id="cd07341">
    <property type="entry name" value="M56_BlaR1_MecR1_like"/>
    <property type="match status" value="1"/>
</dbReference>
<dbReference type="PANTHER" id="PTHR34978:SF3">
    <property type="entry name" value="SLR0241 PROTEIN"/>
    <property type="match status" value="1"/>
</dbReference>
<organism evidence="4 5">
    <name type="scientific">Flavobacterium lipolyticum</name>
    <dbReference type="NCBI Taxonomy" id="2893754"/>
    <lineage>
        <taxon>Bacteria</taxon>
        <taxon>Pseudomonadati</taxon>
        <taxon>Bacteroidota</taxon>
        <taxon>Flavobacteriia</taxon>
        <taxon>Flavobacteriales</taxon>
        <taxon>Flavobacteriaceae</taxon>
        <taxon>Flavobacterium</taxon>
    </lineage>
</organism>
<dbReference type="PANTHER" id="PTHR34978">
    <property type="entry name" value="POSSIBLE SENSOR-TRANSDUCER PROTEIN BLAR"/>
    <property type="match status" value="1"/>
</dbReference>
<evidence type="ECO:0000259" key="3">
    <source>
        <dbReference type="Pfam" id="PF05569"/>
    </source>
</evidence>
<evidence type="ECO:0000313" key="4">
    <source>
        <dbReference type="EMBL" id="MCC9020137.1"/>
    </source>
</evidence>
<dbReference type="RefSeq" id="WP_230001044.1">
    <property type="nucleotide sequence ID" value="NZ_JAJJMN010000002.1"/>
</dbReference>
<keyword evidence="2" id="KW-0472">Membrane</keyword>
<evidence type="ECO:0000256" key="1">
    <source>
        <dbReference type="SAM" id="MobiDB-lite"/>
    </source>
</evidence>
<dbReference type="InterPro" id="IPR008756">
    <property type="entry name" value="Peptidase_M56"/>
</dbReference>
<feature type="transmembrane region" description="Helical" evidence="2">
    <location>
        <begin position="37"/>
        <end position="59"/>
    </location>
</feature>
<feature type="transmembrane region" description="Helical" evidence="2">
    <location>
        <begin position="192"/>
        <end position="210"/>
    </location>
</feature>
<feature type="region of interest" description="Disordered" evidence="1">
    <location>
        <begin position="427"/>
        <end position="450"/>
    </location>
</feature>
<feature type="domain" description="Peptidase M56" evidence="3">
    <location>
        <begin position="166"/>
        <end position="268"/>
    </location>
</feature>
<feature type="region of interest" description="Disordered" evidence="1">
    <location>
        <begin position="564"/>
        <end position="615"/>
    </location>
</feature>
<gene>
    <name evidence="4" type="ORF">LNQ34_20425</name>
</gene>
<accession>A0ABS8M5N3</accession>
<evidence type="ECO:0000313" key="5">
    <source>
        <dbReference type="Proteomes" id="UP001430700"/>
    </source>
</evidence>
<feature type="transmembrane region" description="Helical" evidence="2">
    <location>
        <begin position="101"/>
        <end position="122"/>
    </location>
</feature>
<feature type="transmembrane region" description="Helical" evidence="2">
    <location>
        <begin position="278"/>
        <end position="297"/>
    </location>
</feature>
<keyword evidence="5" id="KW-1185">Reference proteome</keyword>
<dbReference type="EMBL" id="JAJJMN010000002">
    <property type="protein sequence ID" value="MCC9020137.1"/>
    <property type="molecule type" value="Genomic_DNA"/>
</dbReference>
<dbReference type="Pfam" id="PF05569">
    <property type="entry name" value="Peptidase_M56"/>
    <property type="match status" value="1"/>
</dbReference>
<feature type="compositionally biased region" description="Pro residues" evidence="1">
    <location>
        <begin position="438"/>
        <end position="449"/>
    </location>
</feature>
<reference evidence="4" key="1">
    <citation type="submission" date="2021-11" db="EMBL/GenBank/DDBJ databases">
        <title>Description of novel Flavobacterium species.</title>
        <authorList>
            <person name="Saticioglu I.B."/>
            <person name="Ay H."/>
            <person name="Altun S."/>
            <person name="Duman M."/>
        </authorList>
    </citation>
    <scope>NUCLEOTIDE SEQUENCE</scope>
    <source>
        <strain evidence="4">F-126</strain>
    </source>
</reference>
<comment type="caution">
    <text evidence="4">The sequence shown here is derived from an EMBL/GenBank/DDBJ whole genome shotgun (WGS) entry which is preliminary data.</text>
</comment>
<sequence>MEAFFIFIAKSSGLVILFYCAYYFLLRKETFFNSSRWFLLAGLITSVALPFLVYTKIVWIEPTPIVQAPVMAASKTTIAAMDYSKAYLSPAVAEDPFEINWNYVVLAVYGIGFLALVIKFMIDFYSLNSVLKGKKVLQQADFKFVDINENIAPFSYFDYIVYNSSMYTALELESIIEHEKVHSDQNHTMDVLISRVFCVLFWFNPFIWLYKKAILQNLEFIADSEAAKIITDKKAYQYTLLKITAHESCVAITNHFYQSLIKKRIVMLNKNQSKKWNYWKYYAIIPALAAFIFLFQIKTIAQEKEAKEGRESKEIIEKNDSTEVIKIQKNTTDQELKKITADLKQKHNVDVVISDVKRNSENELTAIKVDVKRQNGKTQTIHIESNKAIKGCGIVVSTQDNGSKNIALITDDAPSNPRIFRNQVAERDEINDTDGAPLTPPTPPTPPSFPNGAMPQMPTLNVPMPPMPPISSGSKADMANFKKDMAEYEKKVKSIEPSIAAYEKQLNEFLSQRDANYEKDMQKYEAAMDKFSAEMEKFAENIEVKYGKDSKEYDINIKQYEQDMEHVKKDMKQYQKDAKQHERDARQKERDARQKERDARQKERDQRRDLESRRS</sequence>
<proteinExistence type="predicted"/>
<dbReference type="Proteomes" id="UP001430700">
    <property type="component" value="Unassembled WGS sequence"/>
</dbReference>
<evidence type="ECO:0000256" key="2">
    <source>
        <dbReference type="SAM" id="Phobius"/>
    </source>
</evidence>
<protein>
    <submittedName>
        <fullName evidence="4">Peptidase M56</fullName>
    </submittedName>
</protein>
<name>A0ABS8M5N3_9FLAO</name>
<keyword evidence="2" id="KW-1133">Transmembrane helix</keyword>
<feature type="transmembrane region" description="Helical" evidence="2">
    <location>
        <begin position="6"/>
        <end position="25"/>
    </location>
</feature>
<dbReference type="InterPro" id="IPR052173">
    <property type="entry name" value="Beta-lactam_resp_regulator"/>
</dbReference>
<keyword evidence="2" id="KW-0812">Transmembrane</keyword>
<dbReference type="SUPFAM" id="SSF101447">
    <property type="entry name" value="Formin homology 2 domain (FH2 domain)"/>
    <property type="match status" value="1"/>
</dbReference>